<dbReference type="GO" id="GO:0005525">
    <property type="term" value="F:GTP binding"/>
    <property type="evidence" value="ECO:0007669"/>
    <property type="project" value="InterPro"/>
</dbReference>
<feature type="domain" description="OBG-type G" evidence="2">
    <location>
        <begin position="97"/>
        <end position="213"/>
    </location>
</feature>
<dbReference type="EMBL" id="JBAMMX010000015">
    <property type="protein sequence ID" value="KAK6926974.1"/>
    <property type="molecule type" value="Genomic_DNA"/>
</dbReference>
<dbReference type="PROSITE" id="PS51710">
    <property type="entry name" value="G_OBG"/>
    <property type="match status" value="1"/>
</dbReference>
<dbReference type="PANTHER" id="PTHR11702:SF31">
    <property type="entry name" value="MITOCHONDRIAL RIBOSOME-ASSOCIATED GTPASE 2"/>
    <property type="match status" value="1"/>
</dbReference>
<evidence type="ECO:0000313" key="4">
    <source>
        <dbReference type="Proteomes" id="UP001370490"/>
    </source>
</evidence>
<dbReference type="Proteomes" id="UP001370490">
    <property type="component" value="Unassembled WGS sequence"/>
</dbReference>
<keyword evidence="1" id="KW-0547">Nucleotide-binding</keyword>
<evidence type="ECO:0000256" key="1">
    <source>
        <dbReference type="ARBA" id="ARBA00022741"/>
    </source>
</evidence>
<dbReference type="AlphaFoldDB" id="A0AAN8V8M1"/>
<evidence type="ECO:0000259" key="2">
    <source>
        <dbReference type="PROSITE" id="PS51710"/>
    </source>
</evidence>
<dbReference type="GO" id="GO:0005739">
    <property type="term" value="C:mitochondrion"/>
    <property type="evidence" value="ECO:0007669"/>
    <property type="project" value="TreeGrafter"/>
</dbReference>
<organism evidence="3 4">
    <name type="scientific">Dillenia turbinata</name>
    <dbReference type="NCBI Taxonomy" id="194707"/>
    <lineage>
        <taxon>Eukaryota</taxon>
        <taxon>Viridiplantae</taxon>
        <taxon>Streptophyta</taxon>
        <taxon>Embryophyta</taxon>
        <taxon>Tracheophyta</taxon>
        <taxon>Spermatophyta</taxon>
        <taxon>Magnoliopsida</taxon>
        <taxon>eudicotyledons</taxon>
        <taxon>Gunneridae</taxon>
        <taxon>Pentapetalae</taxon>
        <taxon>Dilleniales</taxon>
        <taxon>Dilleniaceae</taxon>
        <taxon>Dillenia</taxon>
    </lineage>
</organism>
<dbReference type="GO" id="GO:0003924">
    <property type="term" value="F:GTPase activity"/>
    <property type="evidence" value="ECO:0007669"/>
    <property type="project" value="InterPro"/>
</dbReference>
<comment type="caution">
    <text evidence="3">The sequence shown here is derived from an EMBL/GenBank/DDBJ whole genome shotgun (WGS) entry which is preliminary data.</text>
</comment>
<evidence type="ECO:0000313" key="3">
    <source>
        <dbReference type="EMBL" id="KAK6926974.1"/>
    </source>
</evidence>
<dbReference type="PRINTS" id="PR00326">
    <property type="entry name" value="GTP1OBG"/>
</dbReference>
<dbReference type="InterPro" id="IPR027417">
    <property type="entry name" value="P-loop_NTPase"/>
</dbReference>
<gene>
    <name evidence="3" type="ORF">RJ641_008693</name>
</gene>
<dbReference type="Gene3D" id="3.40.50.300">
    <property type="entry name" value="P-loop containing nucleotide triphosphate hydrolases"/>
    <property type="match status" value="1"/>
</dbReference>
<dbReference type="SUPFAM" id="SSF52540">
    <property type="entry name" value="P-loop containing nucleoside triphosphate hydrolases"/>
    <property type="match status" value="1"/>
</dbReference>
<dbReference type="PANTHER" id="PTHR11702">
    <property type="entry name" value="DEVELOPMENTALLY REGULATED GTP-BINDING PROTEIN-RELATED"/>
    <property type="match status" value="1"/>
</dbReference>
<dbReference type="Pfam" id="PF01926">
    <property type="entry name" value="MMR_HSR1"/>
    <property type="match status" value="1"/>
</dbReference>
<accession>A0AAN8V8M1</accession>
<protein>
    <submittedName>
        <fullName evidence="3">GTP binding domain</fullName>
    </submittedName>
</protein>
<dbReference type="InterPro" id="IPR031167">
    <property type="entry name" value="G_OBG"/>
</dbReference>
<name>A0AAN8V8M1_9MAGN</name>
<dbReference type="InterPro" id="IPR006073">
    <property type="entry name" value="GTP-bd"/>
</dbReference>
<keyword evidence="4" id="KW-1185">Reference proteome</keyword>
<dbReference type="InterPro" id="IPR045086">
    <property type="entry name" value="OBG_GTPase"/>
</dbReference>
<proteinExistence type="predicted"/>
<reference evidence="3 4" key="1">
    <citation type="submission" date="2023-12" db="EMBL/GenBank/DDBJ databases">
        <title>A high-quality genome assembly for Dillenia turbinata (Dilleniales).</title>
        <authorList>
            <person name="Chanderbali A."/>
        </authorList>
    </citation>
    <scope>NUCLEOTIDE SEQUENCE [LARGE SCALE GENOMIC DNA]</scope>
    <source>
        <strain evidence="3">LSX21</strain>
        <tissue evidence="3">Leaf</tissue>
    </source>
</reference>
<sequence>MWLRSGKSLGHTEMGNFILIVLGYEETKTPLYSLDPWELPGSLDADLSISGQQSMPANANMAEDVETICSLGSETVLILELKSIADVGLVGFPKVGKIADIPGHIKGAHENHGLGHAFLRHIECTKVLAYVFDLAAALDGRKGNPPWEQLKDLILDLEDYREGLSERLSLVVAKKIDEAGPEGVYEELKIRVQDDPIFPVCAVLKEGIPELKA</sequence>